<dbReference type="AlphaFoldDB" id="K5WVF6"/>
<evidence type="ECO:0000256" key="1">
    <source>
        <dbReference type="ARBA" id="ARBA00013160"/>
    </source>
</evidence>
<evidence type="ECO:0000313" key="12">
    <source>
        <dbReference type="Proteomes" id="UP000008370"/>
    </source>
</evidence>
<evidence type="ECO:0000256" key="6">
    <source>
        <dbReference type="ARBA" id="ARBA00023146"/>
    </source>
</evidence>
<dbReference type="InterPro" id="IPR024088">
    <property type="entry name" value="Tyr-tRNA-ligase_bac-type"/>
</dbReference>
<evidence type="ECO:0000256" key="7">
    <source>
        <dbReference type="ARBA" id="ARBA00033323"/>
    </source>
</evidence>
<feature type="compositionally biased region" description="Polar residues" evidence="10">
    <location>
        <begin position="1"/>
        <end position="15"/>
    </location>
</feature>
<evidence type="ECO:0000256" key="8">
    <source>
        <dbReference type="ARBA" id="ARBA00048248"/>
    </source>
</evidence>
<protein>
    <recommendedName>
        <fullName evidence="1 9">Tyrosine--tRNA ligase</fullName>
        <ecNumber evidence="1 9">6.1.1.1</ecNumber>
    </recommendedName>
    <alternativeName>
        <fullName evidence="7 9">Tyrosyl-tRNA synthetase</fullName>
    </alternativeName>
</protein>
<dbReference type="GO" id="GO:0005829">
    <property type="term" value="C:cytosol"/>
    <property type="evidence" value="ECO:0007669"/>
    <property type="project" value="TreeGrafter"/>
</dbReference>
<keyword evidence="3 9" id="KW-0547">Nucleotide-binding</keyword>
<dbReference type="PRINTS" id="PR01040">
    <property type="entry name" value="TRNASYNTHTYR"/>
</dbReference>
<dbReference type="Pfam" id="PF00579">
    <property type="entry name" value="tRNA-synt_1b"/>
    <property type="match status" value="2"/>
</dbReference>
<dbReference type="GO" id="GO:0004831">
    <property type="term" value="F:tyrosine-tRNA ligase activity"/>
    <property type="evidence" value="ECO:0007669"/>
    <property type="project" value="UniProtKB-EC"/>
</dbReference>
<dbReference type="PANTHER" id="PTHR11766:SF0">
    <property type="entry name" value="TYROSINE--TRNA LIGASE, MITOCHONDRIAL"/>
    <property type="match status" value="1"/>
</dbReference>
<dbReference type="SUPFAM" id="SSF52374">
    <property type="entry name" value="Nucleotidylyl transferase"/>
    <property type="match status" value="1"/>
</dbReference>
<dbReference type="CDD" id="cd00805">
    <property type="entry name" value="TyrRS_core"/>
    <property type="match status" value="1"/>
</dbReference>
<evidence type="ECO:0000256" key="5">
    <source>
        <dbReference type="ARBA" id="ARBA00022917"/>
    </source>
</evidence>
<dbReference type="PROSITE" id="PS00178">
    <property type="entry name" value="AA_TRNA_LIGASE_I"/>
    <property type="match status" value="1"/>
</dbReference>
<keyword evidence="4 9" id="KW-0067">ATP-binding</keyword>
<dbReference type="InterPro" id="IPR002307">
    <property type="entry name" value="Tyr-tRNA-ligase"/>
</dbReference>
<dbReference type="FunCoup" id="K5WVF6">
    <property type="interactions" value="426"/>
</dbReference>
<organism evidence="11 12">
    <name type="scientific">Phanerochaete carnosa (strain HHB-10118-sp)</name>
    <name type="common">White-rot fungus</name>
    <name type="synonym">Peniophora carnosa</name>
    <dbReference type="NCBI Taxonomy" id="650164"/>
    <lineage>
        <taxon>Eukaryota</taxon>
        <taxon>Fungi</taxon>
        <taxon>Dikarya</taxon>
        <taxon>Basidiomycota</taxon>
        <taxon>Agaricomycotina</taxon>
        <taxon>Agaricomycetes</taxon>
        <taxon>Polyporales</taxon>
        <taxon>Phanerochaetaceae</taxon>
        <taxon>Phanerochaete</taxon>
    </lineage>
</organism>
<sequence length="614" mass="67421">MNNTHDGPPSYNSVVTREIRGPGPYEQSDAKDVKVLSPQRPSSAKDSLTAGSPSPGRGPTMPPTTVYNYVNPETHEVIASLLPPDHPQMVCLQQGHAPQTRYGLLGVLAAVFWFPLGIGLCLLDKRVNRKDQARLAPDHFTLLMIQRLSLRRVHLSATLFRHVRKIHAESNVLKELESRGLVSQVSSPEKLRQIIAQPQVVYSGIDPTAKYLHVGHLLPLLCLFHFKLCGHRVIPLVRTSNDSSDAILADSVQIGGATGLVGDPSGRNTERPLAESAVVATNVDHLVTGVNRFFEGAIAYAKKRVGFVADNVTAPVVMNNLDWFKGIGLLQFLRTVGINARVNTMLARESVQTRLNSQQGISFTEFTYQLMQAYDYLHLHTQEGCSVQVGGSDQWGNIVAGIDLINRIAPDVQPDGSYAEKAFALTTPLLTTPSGEKFGKSAGNAVALDATVTSVFDFYQFFLRAPDSHVGGYLKMFTLLPLPHIQEALEQHQQSPEARLAQRLLASEVTELIHGGARLPPTLRKSCYTDTDWHAEHALHKAQVVTSLLYESDYAAIKTDDVLHALEGDPRLKRCSRSELLETPVVKLSASQGLVASNVSRCRTRPRQEQGPVY</sequence>
<feature type="compositionally biased region" description="Polar residues" evidence="10">
    <location>
        <begin position="39"/>
        <end position="52"/>
    </location>
</feature>
<comment type="similarity">
    <text evidence="9">Belongs to the class-I aminoacyl-tRNA synthetase family.</text>
</comment>
<dbReference type="GO" id="GO:0006437">
    <property type="term" value="P:tyrosyl-tRNA aminoacylation"/>
    <property type="evidence" value="ECO:0007669"/>
    <property type="project" value="InterPro"/>
</dbReference>
<dbReference type="Gene3D" id="3.40.50.620">
    <property type="entry name" value="HUPs"/>
    <property type="match status" value="1"/>
</dbReference>
<evidence type="ECO:0000256" key="2">
    <source>
        <dbReference type="ARBA" id="ARBA00022598"/>
    </source>
</evidence>
<dbReference type="STRING" id="650164.K5WVF6"/>
<comment type="catalytic activity">
    <reaction evidence="8 9">
        <text>tRNA(Tyr) + L-tyrosine + ATP = L-tyrosyl-tRNA(Tyr) + AMP + diphosphate + H(+)</text>
        <dbReference type="Rhea" id="RHEA:10220"/>
        <dbReference type="Rhea" id="RHEA-COMP:9706"/>
        <dbReference type="Rhea" id="RHEA-COMP:9707"/>
        <dbReference type="ChEBI" id="CHEBI:15378"/>
        <dbReference type="ChEBI" id="CHEBI:30616"/>
        <dbReference type="ChEBI" id="CHEBI:33019"/>
        <dbReference type="ChEBI" id="CHEBI:58315"/>
        <dbReference type="ChEBI" id="CHEBI:78442"/>
        <dbReference type="ChEBI" id="CHEBI:78536"/>
        <dbReference type="ChEBI" id="CHEBI:456215"/>
        <dbReference type="EC" id="6.1.1.1"/>
    </reaction>
</comment>
<evidence type="ECO:0000313" key="11">
    <source>
        <dbReference type="EMBL" id="EKM54412.1"/>
    </source>
</evidence>
<dbReference type="InterPro" id="IPR002305">
    <property type="entry name" value="aa-tRNA-synth_Ic"/>
</dbReference>
<evidence type="ECO:0000256" key="9">
    <source>
        <dbReference type="RuleBase" id="RU361234"/>
    </source>
</evidence>
<dbReference type="Gene3D" id="1.10.240.10">
    <property type="entry name" value="Tyrosyl-Transfer RNA Synthetase"/>
    <property type="match status" value="1"/>
</dbReference>
<dbReference type="InterPro" id="IPR014729">
    <property type="entry name" value="Rossmann-like_a/b/a_fold"/>
</dbReference>
<accession>K5WVF6</accession>
<dbReference type="OrthoDB" id="337870at2759"/>
<gene>
    <name evidence="11" type="ORF">PHACADRAFT_29627</name>
</gene>
<dbReference type="Proteomes" id="UP000008370">
    <property type="component" value="Unassembled WGS sequence"/>
</dbReference>
<dbReference type="GO" id="GO:0005524">
    <property type="term" value="F:ATP binding"/>
    <property type="evidence" value="ECO:0007669"/>
    <property type="project" value="UniProtKB-KW"/>
</dbReference>
<dbReference type="FunFam" id="1.10.240.10:FF:000001">
    <property type="entry name" value="Tyrosine--tRNA ligase"/>
    <property type="match status" value="1"/>
</dbReference>
<dbReference type="EMBL" id="JH930473">
    <property type="protein sequence ID" value="EKM54412.1"/>
    <property type="molecule type" value="Genomic_DNA"/>
</dbReference>
<dbReference type="PANTHER" id="PTHR11766">
    <property type="entry name" value="TYROSYL-TRNA SYNTHETASE"/>
    <property type="match status" value="1"/>
</dbReference>
<keyword evidence="5 9" id="KW-0648">Protein biosynthesis</keyword>
<dbReference type="RefSeq" id="XP_007396543.1">
    <property type="nucleotide sequence ID" value="XM_007396481.1"/>
</dbReference>
<proteinExistence type="inferred from homology"/>
<dbReference type="InterPro" id="IPR001412">
    <property type="entry name" value="aa-tRNA-synth_I_CS"/>
</dbReference>
<reference evidence="11 12" key="1">
    <citation type="journal article" date="2012" name="BMC Genomics">
        <title>Comparative genomics of the white-rot fungi, Phanerochaete carnosa and P. chrysosporium, to elucidate the genetic basis of the distinct wood types they colonize.</title>
        <authorList>
            <person name="Suzuki H."/>
            <person name="MacDonald J."/>
            <person name="Syed K."/>
            <person name="Salamov A."/>
            <person name="Hori C."/>
            <person name="Aerts A."/>
            <person name="Henrissat B."/>
            <person name="Wiebenga A."/>
            <person name="vanKuyk P.A."/>
            <person name="Barry K."/>
            <person name="Lindquist E."/>
            <person name="LaButti K."/>
            <person name="Lapidus A."/>
            <person name="Lucas S."/>
            <person name="Coutinho P."/>
            <person name="Gong Y."/>
            <person name="Samejima M."/>
            <person name="Mahadevan R."/>
            <person name="Abou-Zaid M."/>
            <person name="de Vries R.P."/>
            <person name="Igarashi K."/>
            <person name="Yadav J.S."/>
            <person name="Grigoriev I.V."/>
            <person name="Master E.R."/>
        </authorList>
    </citation>
    <scope>NUCLEOTIDE SEQUENCE [LARGE SCALE GENOMIC DNA]</scope>
    <source>
        <strain evidence="11 12">HHB-10118-sp</strain>
    </source>
</reference>
<feature type="region of interest" description="Disordered" evidence="10">
    <location>
        <begin position="1"/>
        <end position="63"/>
    </location>
</feature>
<dbReference type="GO" id="GO:0005739">
    <property type="term" value="C:mitochondrion"/>
    <property type="evidence" value="ECO:0007669"/>
    <property type="project" value="TreeGrafter"/>
</dbReference>
<dbReference type="EC" id="6.1.1.1" evidence="1 9"/>
<dbReference type="KEGG" id="pco:PHACADRAFT_29627"/>
<evidence type="ECO:0000256" key="10">
    <source>
        <dbReference type="SAM" id="MobiDB-lite"/>
    </source>
</evidence>
<keyword evidence="12" id="KW-1185">Reference proteome</keyword>
<dbReference type="GeneID" id="18919595"/>
<dbReference type="InParanoid" id="K5WVF6"/>
<dbReference type="NCBIfam" id="TIGR00234">
    <property type="entry name" value="tyrS"/>
    <property type="match status" value="1"/>
</dbReference>
<keyword evidence="2 9" id="KW-0436">Ligase</keyword>
<keyword evidence="6 9" id="KW-0030">Aminoacyl-tRNA synthetase</keyword>
<evidence type="ECO:0000256" key="4">
    <source>
        <dbReference type="ARBA" id="ARBA00022840"/>
    </source>
</evidence>
<dbReference type="HOGENOM" id="CLU_024003_0_0_1"/>
<evidence type="ECO:0000256" key="3">
    <source>
        <dbReference type="ARBA" id="ARBA00022741"/>
    </source>
</evidence>
<name>K5WVF6_PHACS</name>